<keyword evidence="2" id="KW-1185">Reference proteome</keyword>
<name>A0A9D3XNU4_9SAUR</name>
<dbReference type="Proteomes" id="UP000827986">
    <property type="component" value="Unassembled WGS sequence"/>
</dbReference>
<accession>A0A9D3XNU4</accession>
<evidence type="ECO:0000313" key="1">
    <source>
        <dbReference type="EMBL" id="KAH1182530.1"/>
    </source>
</evidence>
<reference evidence="1" key="1">
    <citation type="submission" date="2021-09" db="EMBL/GenBank/DDBJ databases">
        <title>The genome of Mauremys mutica provides insights into the evolution of semi-aquatic lifestyle.</title>
        <authorList>
            <person name="Gong S."/>
            <person name="Gao Y."/>
        </authorList>
    </citation>
    <scope>NUCLEOTIDE SEQUENCE</scope>
    <source>
        <strain evidence="1">MM-2020</strain>
        <tissue evidence="1">Muscle</tissue>
    </source>
</reference>
<evidence type="ECO:0000313" key="2">
    <source>
        <dbReference type="Proteomes" id="UP000827986"/>
    </source>
</evidence>
<comment type="caution">
    <text evidence="1">The sequence shown here is derived from an EMBL/GenBank/DDBJ whole genome shotgun (WGS) entry which is preliminary data.</text>
</comment>
<protein>
    <submittedName>
        <fullName evidence="1">Uncharacterized protein</fullName>
    </submittedName>
</protein>
<dbReference type="EMBL" id="JAHDVG010000467">
    <property type="protein sequence ID" value="KAH1182530.1"/>
    <property type="molecule type" value="Genomic_DNA"/>
</dbReference>
<sequence length="131" mass="14404">MKFNYSVLLTKAKGAATSCSNTPYPSTTTLIPGQGNEKAPMWPGGWKAHPPFTLLWWLLCPRMLGSEMESKLPTQTLTPGLQCHSGLAHCDGSWVTLRKSCLCLTECLCPNTSLSDTQHFPLDYTSPIFVL</sequence>
<gene>
    <name evidence="1" type="ORF">KIL84_010284</name>
</gene>
<proteinExistence type="predicted"/>
<dbReference type="AlphaFoldDB" id="A0A9D3XNU4"/>
<organism evidence="1 2">
    <name type="scientific">Mauremys mutica</name>
    <name type="common">yellowpond turtle</name>
    <dbReference type="NCBI Taxonomy" id="74926"/>
    <lineage>
        <taxon>Eukaryota</taxon>
        <taxon>Metazoa</taxon>
        <taxon>Chordata</taxon>
        <taxon>Craniata</taxon>
        <taxon>Vertebrata</taxon>
        <taxon>Euteleostomi</taxon>
        <taxon>Archelosauria</taxon>
        <taxon>Testudinata</taxon>
        <taxon>Testudines</taxon>
        <taxon>Cryptodira</taxon>
        <taxon>Durocryptodira</taxon>
        <taxon>Testudinoidea</taxon>
        <taxon>Geoemydidae</taxon>
        <taxon>Geoemydinae</taxon>
        <taxon>Mauremys</taxon>
    </lineage>
</organism>